<dbReference type="Pfam" id="PF00636">
    <property type="entry name" value="Ribonuclease_3"/>
    <property type="match status" value="1"/>
</dbReference>
<dbReference type="PANTHER" id="PTHR14950:SF54">
    <property type="entry name" value="RNASE II-LIKE 1"/>
    <property type="match status" value="1"/>
</dbReference>
<dbReference type="SMART" id="SM00358">
    <property type="entry name" value="DSRM"/>
    <property type="match status" value="1"/>
</dbReference>
<dbReference type="InterPro" id="IPR000999">
    <property type="entry name" value="RNase_III_dom"/>
</dbReference>
<dbReference type="SMART" id="SM00535">
    <property type="entry name" value="RIBOc"/>
    <property type="match status" value="1"/>
</dbReference>
<sequence length="331" mass="37663">MEEIEQRVDLLKEEGSSGGEAVNGGDSAASLDGIEAILNYEFRDKRLLEEAFTDASYSPENCSSFERLEYVGDSVLNFLITREQYFSNPNLSPGSLTRLRAANVDTEKLARVAITHGFHRYLRHNKPDLHQKIEEFAKSIEDYPLHSNGMIKAPKVLADIVESTIGAVFADSNSIDTVWKIFKDLMEPLITLKTMKKHPMTELTEICQKRNLRLEFVDRWEETKEIEVFIDKQPVGKGSYRKKLIAQNRAAKDALDNLDRVLGEFNQPCQPIVLGLDRNGPGHQFGKKRPESSRTKPNYDPSRHPPSIIDRQNSDLDFLLKVGSFRLHFLT</sequence>
<dbReference type="SUPFAM" id="SSF54768">
    <property type="entry name" value="dsRNA-binding domain-like"/>
    <property type="match status" value="1"/>
</dbReference>
<dbReference type="PROSITE" id="PS00517">
    <property type="entry name" value="RNASE_3_1"/>
    <property type="match status" value="1"/>
</dbReference>
<evidence type="ECO:0000313" key="5">
    <source>
        <dbReference type="EMBL" id="CAK9316205.1"/>
    </source>
</evidence>
<gene>
    <name evidence="5" type="ORF">CITCOLO1_LOCUS8056</name>
</gene>
<organism evidence="5 6">
    <name type="scientific">Citrullus colocynthis</name>
    <name type="common">colocynth</name>
    <dbReference type="NCBI Taxonomy" id="252529"/>
    <lineage>
        <taxon>Eukaryota</taxon>
        <taxon>Viridiplantae</taxon>
        <taxon>Streptophyta</taxon>
        <taxon>Embryophyta</taxon>
        <taxon>Tracheophyta</taxon>
        <taxon>Spermatophyta</taxon>
        <taxon>Magnoliopsida</taxon>
        <taxon>eudicotyledons</taxon>
        <taxon>Gunneridae</taxon>
        <taxon>Pentapetalae</taxon>
        <taxon>rosids</taxon>
        <taxon>fabids</taxon>
        <taxon>Cucurbitales</taxon>
        <taxon>Cucurbitaceae</taxon>
        <taxon>Benincaseae</taxon>
        <taxon>Citrullus</taxon>
    </lineage>
</organism>
<evidence type="ECO:0000256" key="3">
    <source>
        <dbReference type="SAM" id="MobiDB-lite"/>
    </source>
</evidence>
<evidence type="ECO:0000313" key="6">
    <source>
        <dbReference type="Proteomes" id="UP001642487"/>
    </source>
</evidence>
<dbReference type="SUPFAM" id="SSF69065">
    <property type="entry name" value="RNase III domain-like"/>
    <property type="match status" value="1"/>
</dbReference>
<keyword evidence="6" id="KW-1185">Reference proteome</keyword>
<keyword evidence="2" id="KW-0694">RNA-binding</keyword>
<dbReference type="Gene3D" id="3.30.160.20">
    <property type="match status" value="1"/>
</dbReference>
<feature type="domain" description="RNase III" evidence="4">
    <location>
        <begin position="31"/>
        <end position="173"/>
    </location>
</feature>
<dbReference type="PANTHER" id="PTHR14950">
    <property type="entry name" value="DICER-RELATED"/>
    <property type="match status" value="1"/>
</dbReference>
<dbReference type="Pfam" id="PF00035">
    <property type="entry name" value="dsrm"/>
    <property type="match status" value="1"/>
</dbReference>
<dbReference type="InterPro" id="IPR036389">
    <property type="entry name" value="RNase_III_sf"/>
</dbReference>
<accession>A0ABP0YBI6</accession>
<name>A0ABP0YBI6_9ROSI</name>
<evidence type="ECO:0000256" key="2">
    <source>
        <dbReference type="ARBA" id="ARBA00022884"/>
    </source>
</evidence>
<dbReference type="CDD" id="cd00593">
    <property type="entry name" value="RIBOc"/>
    <property type="match status" value="1"/>
</dbReference>
<evidence type="ECO:0000256" key="1">
    <source>
        <dbReference type="ARBA" id="ARBA00022801"/>
    </source>
</evidence>
<dbReference type="Proteomes" id="UP001642487">
    <property type="component" value="Chromosome 2"/>
</dbReference>
<protein>
    <recommendedName>
        <fullName evidence="4">RNase III domain-containing protein</fullName>
    </recommendedName>
</protein>
<dbReference type="Gene3D" id="1.10.1520.10">
    <property type="entry name" value="Ribonuclease III domain"/>
    <property type="match status" value="1"/>
</dbReference>
<feature type="region of interest" description="Disordered" evidence="3">
    <location>
        <begin position="274"/>
        <end position="310"/>
    </location>
</feature>
<proteinExistence type="predicted"/>
<dbReference type="EMBL" id="OZ021736">
    <property type="protein sequence ID" value="CAK9316205.1"/>
    <property type="molecule type" value="Genomic_DNA"/>
</dbReference>
<keyword evidence="1" id="KW-0378">Hydrolase</keyword>
<dbReference type="PROSITE" id="PS50142">
    <property type="entry name" value="RNASE_3_2"/>
    <property type="match status" value="1"/>
</dbReference>
<dbReference type="InterPro" id="IPR014720">
    <property type="entry name" value="dsRBD_dom"/>
</dbReference>
<reference evidence="5 6" key="1">
    <citation type="submission" date="2024-03" db="EMBL/GenBank/DDBJ databases">
        <authorList>
            <person name="Gkanogiannis A."/>
            <person name="Becerra Lopez-Lavalle L."/>
        </authorList>
    </citation>
    <scope>NUCLEOTIDE SEQUENCE [LARGE SCALE GENOMIC DNA]</scope>
</reference>
<evidence type="ECO:0000259" key="4">
    <source>
        <dbReference type="PROSITE" id="PS50142"/>
    </source>
</evidence>